<gene>
    <name evidence="1" type="ORF">DFQ27_000030</name>
</gene>
<sequence length="173" mass="19780">MGADWYSFATTTAAAIPVPKEALLQPFHLPGFKLMTVRQQSYDRELKVWFNEYHGALICLEDTMLPARWIEVIGPYEITRHQVECRRIRHLDAFMPAETRDRLVNAFETYTGRKPDVVPAFWAVSATRDYLVKLQSTWSLGEDGRIVGTEKCDKLHFSVVQDADVKDGDDSDA</sequence>
<protein>
    <submittedName>
        <fullName evidence="1">Uncharacterized protein</fullName>
    </submittedName>
</protein>
<comment type="caution">
    <text evidence="1">The sequence shown here is derived from an EMBL/GenBank/DDBJ whole genome shotgun (WGS) entry which is preliminary data.</text>
</comment>
<name>A0A9P6QP88_9FUNG</name>
<keyword evidence="2" id="KW-1185">Reference proteome</keyword>
<organism evidence="1 2">
    <name type="scientific">Actinomortierella ambigua</name>
    <dbReference type="NCBI Taxonomy" id="1343610"/>
    <lineage>
        <taxon>Eukaryota</taxon>
        <taxon>Fungi</taxon>
        <taxon>Fungi incertae sedis</taxon>
        <taxon>Mucoromycota</taxon>
        <taxon>Mortierellomycotina</taxon>
        <taxon>Mortierellomycetes</taxon>
        <taxon>Mortierellales</taxon>
        <taxon>Mortierellaceae</taxon>
        <taxon>Actinomortierella</taxon>
    </lineage>
</organism>
<dbReference type="Proteomes" id="UP000807716">
    <property type="component" value="Unassembled WGS sequence"/>
</dbReference>
<evidence type="ECO:0000313" key="1">
    <source>
        <dbReference type="EMBL" id="KAG0270680.1"/>
    </source>
</evidence>
<reference evidence="1" key="1">
    <citation type="journal article" date="2020" name="Fungal Divers.">
        <title>Resolving the Mortierellaceae phylogeny through synthesis of multi-gene phylogenetics and phylogenomics.</title>
        <authorList>
            <person name="Vandepol N."/>
            <person name="Liber J."/>
            <person name="Desiro A."/>
            <person name="Na H."/>
            <person name="Kennedy M."/>
            <person name="Barry K."/>
            <person name="Grigoriev I.V."/>
            <person name="Miller A.N."/>
            <person name="O'Donnell K."/>
            <person name="Stajich J.E."/>
            <person name="Bonito G."/>
        </authorList>
    </citation>
    <scope>NUCLEOTIDE SEQUENCE</scope>
    <source>
        <strain evidence="1">BC1065</strain>
    </source>
</reference>
<proteinExistence type="predicted"/>
<dbReference type="AlphaFoldDB" id="A0A9P6QP88"/>
<dbReference type="EMBL" id="JAAAJB010000001">
    <property type="protein sequence ID" value="KAG0270680.1"/>
    <property type="molecule type" value="Genomic_DNA"/>
</dbReference>
<evidence type="ECO:0000313" key="2">
    <source>
        <dbReference type="Proteomes" id="UP000807716"/>
    </source>
</evidence>
<dbReference type="OrthoDB" id="2354716at2759"/>
<accession>A0A9P6QP88</accession>